<dbReference type="Gene3D" id="1.10.10.460">
    <property type="entry name" value="Ribonuclease hii. Domain 2"/>
    <property type="match status" value="1"/>
</dbReference>
<dbReference type="FunCoup" id="C4QVY4">
    <property type="interactions" value="436"/>
</dbReference>
<dbReference type="PANTHER" id="PTHR10954:SF7">
    <property type="entry name" value="RIBONUCLEASE H2 SUBUNIT A"/>
    <property type="match status" value="1"/>
</dbReference>
<dbReference type="GO" id="GO:0032299">
    <property type="term" value="C:ribonuclease H2 complex"/>
    <property type="evidence" value="ECO:0007669"/>
    <property type="project" value="TreeGrafter"/>
</dbReference>
<proteinExistence type="inferred from homology"/>
<dbReference type="GO" id="GO:0046872">
    <property type="term" value="F:metal ion binding"/>
    <property type="evidence" value="ECO:0007669"/>
    <property type="project" value="UniProtKB-KW"/>
</dbReference>
<dbReference type="HOGENOM" id="CLU_036532_0_1_1"/>
<comment type="cofactor">
    <cofactor evidence="8">
        <name>Mn(2+)</name>
        <dbReference type="ChEBI" id="CHEBI:29035"/>
    </cofactor>
    <cofactor evidence="8">
        <name>Mg(2+)</name>
        <dbReference type="ChEBI" id="CHEBI:18420"/>
    </cofactor>
    <text evidence="8">Manganese or magnesium. Binds 1 divalent metal ion per monomer in the absence of substrate. May bind a second metal ion after substrate binding.</text>
</comment>
<comment type="function">
    <text evidence="9">Endonuclease that specifically degrades the RNA of RNA-DNA hybrids.</text>
</comment>
<dbReference type="SUPFAM" id="SSF53098">
    <property type="entry name" value="Ribonuclease H-like"/>
    <property type="match status" value="1"/>
</dbReference>
<feature type="binding site" evidence="8">
    <location>
        <position position="170"/>
    </location>
    <ligand>
        <name>a divalent metal cation</name>
        <dbReference type="ChEBI" id="CHEBI:60240"/>
    </ligand>
</feature>
<keyword evidence="4 8" id="KW-0540">Nuclease</keyword>
<dbReference type="InterPro" id="IPR036397">
    <property type="entry name" value="RNaseH_sf"/>
</dbReference>
<dbReference type="GO" id="GO:1990516">
    <property type="term" value="P:ribonucleotide excision repair"/>
    <property type="evidence" value="ECO:0007669"/>
    <property type="project" value="EnsemblFungi"/>
</dbReference>
<sequence length="314" mass="35046">MTRIENRVCDSSPMTTTFIPPSVPEISTYRTTTYVSEIPESVLKNPEKPCCLGVDEAGRGPVVGPMVYGVSYCLEEYEPRLKDFGFADSKTLTEQKRSELLESLCNGDHELRKNVGWATTSISACDISSAMLKPHNIGNYNLNEQAHDVTMELIDKVIQKGVNLRHVYVDTVGPPASYQKKLQQRFPALLITVSKKADAIYPCVSSASVCAKVTRDVCLRTSNGEENLLDCGSGYPSDPNTKKWLAQSIHPLFGWSRDVRFSWQTAKDCLERHNSIKVVFGEEEPTPVNFGDLGLSKQKTDFKDLEISTSWWGH</sequence>
<comment type="cofactor">
    <cofactor evidence="2">
        <name>Mg(2+)</name>
        <dbReference type="ChEBI" id="CHEBI:18420"/>
    </cofactor>
</comment>
<dbReference type="GeneID" id="8197566"/>
<dbReference type="FunFam" id="1.10.10.460:FF:000001">
    <property type="entry name" value="Ribonuclease"/>
    <property type="match status" value="1"/>
</dbReference>
<dbReference type="EMBL" id="FN392319">
    <property type="protein sequence ID" value="CAY67407.1"/>
    <property type="molecule type" value="Genomic_DNA"/>
</dbReference>
<dbReference type="RefSeq" id="XP_002489688.1">
    <property type="nucleotide sequence ID" value="XM_002489643.1"/>
</dbReference>
<name>C4QVY4_KOMPG</name>
<evidence type="ECO:0000313" key="11">
    <source>
        <dbReference type="EMBL" id="CAY67407.1"/>
    </source>
</evidence>
<comment type="catalytic activity">
    <reaction evidence="1 8 9">
        <text>Endonucleolytic cleavage to 5'-phosphomonoester.</text>
        <dbReference type="EC" id="3.1.26.4"/>
    </reaction>
</comment>
<dbReference type="SMR" id="C4QVY4"/>
<evidence type="ECO:0000256" key="6">
    <source>
        <dbReference type="ARBA" id="ARBA00022759"/>
    </source>
</evidence>
<dbReference type="GO" id="GO:0043137">
    <property type="term" value="P:DNA replication, removal of RNA primer"/>
    <property type="evidence" value="ECO:0007669"/>
    <property type="project" value="TreeGrafter"/>
</dbReference>
<evidence type="ECO:0000256" key="4">
    <source>
        <dbReference type="ARBA" id="ARBA00022722"/>
    </source>
</evidence>
<keyword evidence="7 8" id="KW-0378">Hydrolase</keyword>
<dbReference type="eggNOG" id="KOG2299">
    <property type="taxonomic scope" value="Eukaryota"/>
</dbReference>
<dbReference type="InterPro" id="IPR024567">
    <property type="entry name" value="RNase_HII/HIII_dom"/>
</dbReference>
<dbReference type="Proteomes" id="UP000000314">
    <property type="component" value="Chromosome 1"/>
</dbReference>
<gene>
    <name evidence="11" type="ordered locus">PAS_chr1-1_0049</name>
</gene>
<dbReference type="PROSITE" id="PS51975">
    <property type="entry name" value="RNASE_H_2"/>
    <property type="match status" value="1"/>
</dbReference>
<dbReference type="OMA" id="RYSWQTA"/>
<evidence type="ECO:0000256" key="2">
    <source>
        <dbReference type="ARBA" id="ARBA00001946"/>
    </source>
</evidence>
<keyword evidence="5 8" id="KW-0479">Metal-binding</keyword>
<dbReference type="InterPro" id="IPR004649">
    <property type="entry name" value="RNase_H2_suA"/>
</dbReference>
<dbReference type="PANTHER" id="PTHR10954">
    <property type="entry name" value="RIBONUCLEASE H2 SUBUNIT A"/>
    <property type="match status" value="1"/>
</dbReference>
<protein>
    <recommendedName>
        <fullName evidence="9">Ribonuclease</fullName>
        <ecNumber evidence="9">3.1.26.4</ecNumber>
    </recommendedName>
</protein>
<dbReference type="InParanoid" id="C4QVY4"/>
<evidence type="ECO:0000256" key="7">
    <source>
        <dbReference type="ARBA" id="ARBA00022801"/>
    </source>
</evidence>
<reference evidence="11 12" key="1">
    <citation type="journal article" date="2009" name="Nat. Biotechnol.">
        <title>Genome sequence of the recombinant protein production host Pichia pastoris.</title>
        <authorList>
            <person name="De Schutter K."/>
            <person name="Lin Y.C."/>
            <person name="Tiels P."/>
            <person name="Van Hecke A."/>
            <person name="Glinka S."/>
            <person name="Weber-Lehmann J."/>
            <person name="Rouze P."/>
            <person name="Van de Peer Y."/>
            <person name="Callewaert N."/>
        </authorList>
    </citation>
    <scope>NUCLEOTIDE SEQUENCE [LARGE SCALE GENOMIC DNA]</scope>
    <source>
        <strain evidence="12">GS115 / ATCC 20864</strain>
    </source>
</reference>
<comment type="similarity">
    <text evidence="3">Belongs to the RNase HII family. Eukaryotic subfamily.</text>
</comment>
<evidence type="ECO:0000256" key="3">
    <source>
        <dbReference type="ARBA" id="ARBA00007058"/>
    </source>
</evidence>
<dbReference type="InterPro" id="IPR012337">
    <property type="entry name" value="RNaseH-like_sf"/>
</dbReference>
<accession>C4QVY4</accession>
<keyword evidence="12" id="KW-1185">Reference proteome</keyword>
<dbReference type="FunFam" id="3.30.420.10:FF:000016">
    <property type="entry name" value="Ribonuclease"/>
    <property type="match status" value="1"/>
</dbReference>
<feature type="binding site" evidence="8">
    <location>
        <position position="56"/>
    </location>
    <ligand>
        <name>a divalent metal cation</name>
        <dbReference type="ChEBI" id="CHEBI:60240"/>
    </ligand>
</feature>
<dbReference type="InterPro" id="IPR023160">
    <property type="entry name" value="RNase_HII_hlx-loop-hlx_cap_dom"/>
</dbReference>
<dbReference type="Gene3D" id="3.30.420.10">
    <property type="entry name" value="Ribonuclease H-like superfamily/Ribonuclease H"/>
    <property type="match status" value="1"/>
</dbReference>
<evidence type="ECO:0000313" key="12">
    <source>
        <dbReference type="Proteomes" id="UP000000314"/>
    </source>
</evidence>
<evidence type="ECO:0000256" key="9">
    <source>
        <dbReference type="RuleBase" id="RU003515"/>
    </source>
</evidence>
<feature type="domain" description="RNase H type-2" evidence="10">
    <location>
        <begin position="49"/>
        <end position="275"/>
    </location>
</feature>
<dbReference type="GO" id="GO:0004523">
    <property type="term" value="F:RNA-DNA hybrid ribonuclease activity"/>
    <property type="evidence" value="ECO:0007669"/>
    <property type="project" value="UniProtKB-UniRule"/>
</dbReference>
<dbReference type="CDD" id="cd07181">
    <property type="entry name" value="RNase_HII_eukaryota_like"/>
    <property type="match status" value="1"/>
</dbReference>
<dbReference type="STRING" id="644223.C4QVY4"/>
<evidence type="ECO:0000256" key="8">
    <source>
        <dbReference type="PROSITE-ProRule" id="PRU01319"/>
    </source>
</evidence>
<dbReference type="KEGG" id="ppa:PAS_chr1-1_0049"/>
<feature type="binding site" evidence="8">
    <location>
        <position position="55"/>
    </location>
    <ligand>
        <name>a divalent metal cation</name>
        <dbReference type="ChEBI" id="CHEBI:60240"/>
    </ligand>
</feature>
<dbReference type="OrthoDB" id="7462577at2759"/>
<dbReference type="AlphaFoldDB" id="C4QVY4"/>
<dbReference type="NCBIfam" id="TIGR00729">
    <property type="entry name" value="ribonuclease HII"/>
    <property type="match status" value="1"/>
</dbReference>
<organism evidence="11 12">
    <name type="scientific">Komagataella phaffii (strain GS115 / ATCC 20864)</name>
    <name type="common">Yeast</name>
    <name type="synonym">Pichia pastoris</name>
    <dbReference type="NCBI Taxonomy" id="644223"/>
    <lineage>
        <taxon>Eukaryota</taxon>
        <taxon>Fungi</taxon>
        <taxon>Dikarya</taxon>
        <taxon>Ascomycota</taxon>
        <taxon>Saccharomycotina</taxon>
        <taxon>Pichiomycetes</taxon>
        <taxon>Pichiales</taxon>
        <taxon>Pichiaceae</taxon>
        <taxon>Komagataella</taxon>
    </lineage>
</organism>
<evidence type="ECO:0000256" key="1">
    <source>
        <dbReference type="ARBA" id="ARBA00000077"/>
    </source>
</evidence>
<evidence type="ECO:0000256" key="5">
    <source>
        <dbReference type="ARBA" id="ARBA00022723"/>
    </source>
</evidence>
<evidence type="ECO:0000259" key="10">
    <source>
        <dbReference type="PROSITE" id="PS51975"/>
    </source>
</evidence>
<dbReference type="EC" id="3.1.26.4" evidence="9"/>
<dbReference type="InterPro" id="IPR001352">
    <property type="entry name" value="RNase_HII/HIII"/>
</dbReference>
<dbReference type="Pfam" id="PF01351">
    <property type="entry name" value="RNase_HII"/>
    <property type="match status" value="1"/>
</dbReference>
<dbReference type="GO" id="GO:0003723">
    <property type="term" value="F:RNA binding"/>
    <property type="evidence" value="ECO:0007669"/>
    <property type="project" value="UniProtKB-UniRule"/>
</dbReference>
<keyword evidence="6 8" id="KW-0255">Endonuclease</keyword>